<dbReference type="AlphaFoldDB" id="A0A419SNQ2"/>
<dbReference type="RefSeq" id="WP_120188596.1">
    <property type="nucleotide sequence ID" value="NZ_MCHY01000006.1"/>
</dbReference>
<comment type="caution">
    <text evidence="1">The sequence shown here is derived from an EMBL/GenBank/DDBJ whole genome shotgun (WGS) entry which is preliminary data.</text>
</comment>
<evidence type="ECO:0000313" key="1">
    <source>
        <dbReference type="EMBL" id="RKD25918.1"/>
    </source>
</evidence>
<keyword evidence="2" id="KW-1185">Reference proteome</keyword>
<sequence>MRTHHPRVHVASLLLQKTARITLPFYRKIANDPLYGQRWSAAVRNADLDQMNRLIKQTIPRFDRHQFALGVNGIGYFIDAPTPGQLGIFTNSTAIPPGKVQFHFSAKAHRLIANAIQPLYEGISSNALFSKTIVEAIFRKETRILNQVIRSKVDSPNLQMVAIMPYGFRLRFKFPFDKYPYDNAFFLAFP</sequence>
<proteinExistence type="predicted"/>
<evidence type="ECO:0000313" key="2">
    <source>
        <dbReference type="Proteomes" id="UP000284219"/>
    </source>
</evidence>
<dbReference type="OrthoDB" id="2640196at2"/>
<dbReference type="EMBL" id="MCHY01000006">
    <property type="protein sequence ID" value="RKD25918.1"/>
    <property type="molecule type" value="Genomic_DNA"/>
</dbReference>
<accession>A0A419SNQ2</accession>
<name>A0A419SNQ2_9BACL</name>
<dbReference type="Proteomes" id="UP000284219">
    <property type="component" value="Unassembled WGS sequence"/>
</dbReference>
<gene>
    <name evidence="1" type="ORF">BEP19_03030</name>
</gene>
<reference evidence="1 2" key="1">
    <citation type="submission" date="2016-08" db="EMBL/GenBank/DDBJ databases">
        <title>Novel Firmicute Genomes.</title>
        <authorList>
            <person name="Poppleton D.I."/>
            <person name="Gribaldo S."/>
        </authorList>
    </citation>
    <scope>NUCLEOTIDE SEQUENCE [LARGE SCALE GENOMIC DNA]</scope>
    <source>
        <strain evidence="1 2">RAOx-1</strain>
    </source>
</reference>
<protein>
    <submittedName>
        <fullName evidence="1">Uncharacterized protein</fullName>
    </submittedName>
</protein>
<organism evidence="1 2">
    <name type="scientific">Ammoniphilus oxalaticus</name>
    <dbReference type="NCBI Taxonomy" id="66863"/>
    <lineage>
        <taxon>Bacteria</taxon>
        <taxon>Bacillati</taxon>
        <taxon>Bacillota</taxon>
        <taxon>Bacilli</taxon>
        <taxon>Bacillales</taxon>
        <taxon>Paenibacillaceae</taxon>
        <taxon>Aneurinibacillus group</taxon>
        <taxon>Ammoniphilus</taxon>
    </lineage>
</organism>